<proteinExistence type="predicted"/>
<reference evidence="2 3" key="1">
    <citation type="submission" date="2019-06" db="EMBL/GenBank/DDBJ databases">
        <authorList>
            <person name="Lee I."/>
            <person name="Jang G.I."/>
            <person name="Hwang C.Y."/>
        </authorList>
    </citation>
    <scope>NUCLEOTIDE SEQUENCE [LARGE SCALE GENOMIC DNA]</scope>
    <source>
        <strain evidence="2 3">PAMC 28131</strain>
    </source>
</reference>
<sequence>MAAPVSIAAAVLATFLAQPLSAGGIASCRPLDTRLTPQRTSEYAQLVADALVAKVRPQEVKVRRFMRSGAWSAVNVSTPVSDDGVMFFRLDGKHQQYKGVWGGWATPDDRAQLIAWAHGIGAPTALAHCFADSAISR</sequence>
<evidence type="ECO:0000313" key="2">
    <source>
        <dbReference type="EMBL" id="TPE63916.1"/>
    </source>
</evidence>
<organism evidence="2 3">
    <name type="scientific">Sandaracinobacter neustonicus</name>
    <dbReference type="NCBI Taxonomy" id="1715348"/>
    <lineage>
        <taxon>Bacteria</taxon>
        <taxon>Pseudomonadati</taxon>
        <taxon>Pseudomonadota</taxon>
        <taxon>Alphaproteobacteria</taxon>
        <taxon>Sphingomonadales</taxon>
        <taxon>Sphingosinicellaceae</taxon>
        <taxon>Sandaracinobacter</taxon>
    </lineage>
</organism>
<dbReference type="EMBL" id="VFSU01000011">
    <property type="protein sequence ID" value="TPE63916.1"/>
    <property type="molecule type" value="Genomic_DNA"/>
</dbReference>
<protein>
    <submittedName>
        <fullName evidence="2">Uncharacterized protein</fullName>
    </submittedName>
</protein>
<keyword evidence="1" id="KW-0732">Signal</keyword>
<dbReference type="RefSeq" id="WP_140926886.1">
    <property type="nucleotide sequence ID" value="NZ_VFSU01000011.1"/>
</dbReference>
<feature type="chain" id="PRO_5021394374" evidence="1">
    <location>
        <begin position="23"/>
        <end position="137"/>
    </location>
</feature>
<dbReference type="OrthoDB" id="8454136at2"/>
<feature type="signal peptide" evidence="1">
    <location>
        <begin position="1"/>
        <end position="22"/>
    </location>
</feature>
<keyword evidence="3" id="KW-1185">Reference proteome</keyword>
<name>A0A501XTM0_9SPHN</name>
<dbReference type="AlphaFoldDB" id="A0A501XTM0"/>
<evidence type="ECO:0000313" key="3">
    <source>
        <dbReference type="Proteomes" id="UP000319897"/>
    </source>
</evidence>
<gene>
    <name evidence="2" type="ORF">FJQ54_03480</name>
</gene>
<evidence type="ECO:0000256" key="1">
    <source>
        <dbReference type="SAM" id="SignalP"/>
    </source>
</evidence>
<accession>A0A501XTM0</accession>
<comment type="caution">
    <text evidence="2">The sequence shown here is derived from an EMBL/GenBank/DDBJ whole genome shotgun (WGS) entry which is preliminary data.</text>
</comment>
<dbReference type="Proteomes" id="UP000319897">
    <property type="component" value="Unassembled WGS sequence"/>
</dbReference>